<evidence type="ECO:0000313" key="2">
    <source>
        <dbReference type="EMBL" id="QCC55473.1"/>
    </source>
</evidence>
<evidence type="ECO:0000313" key="3">
    <source>
        <dbReference type="Proteomes" id="UP000296822"/>
    </source>
</evidence>
<sequence>MHVDRRNTRADHFAVTDVDLRGDGSPIMLSLPGGTVVSKTIEYTTTMCPECEDHEGENTIAAWTDDLGDEICPICGFICNGNRKQMWPEDFNFGSRGGFEGIDAPALNDAAPMYPSAIPSRDGESEGTVGPEYGHH</sequence>
<reference evidence="2 3" key="1">
    <citation type="journal article" date="2019" name="Nat. Commun.">
        <title>A new type of DNA phosphorothioation-based antiviral system in archaea.</title>
        <authorList>
            <person name="Xiong L."/>
            <person name="Liu S."/>
            <person name="Chen S."/>
            <person name="Xiao Y."/>
            <person name="Zhu B."/>
            <person name="Gao Y."/>
            <person name="Zhang Y."/>
            <person name="Chen B."/>
            <person name="Luo J."/>
            <person name="Deng Z."/>
            <person name="Chen X."/>
            <person name="Wang L."/>
            <person name="Chen S."/>
        </authorList>
    </citation>
    <scope>NUCLEOTIDE SEQUENCE [LARGE SCALE GENOMIC DNA]</scope>
    <source>
        <strain evidence="2 3">JCM 10635</strain>
    </source>
</reference>
<accession>A0A4D6HND1</accession>
<name>A0A4D6HND1_9EURY</name>
<gene>
    <name evidence="2" type="ORF">DV706_13945</name>
</gene>
<dbReference type="EMBL" id="CP031305">
    <property type="protein sequence ID" value="QCC55473.1"/>
    <property type="molecule type" value="Genomic_DNA"/>
</dbReference>
<protein>
    <submittedName>
        <fullName evidence="2">Uncharacterized protein</fullName>
    </submittedName>
</protein>
<dbReference type="AlphaFoldDB" id="A0A4D6HND1"/>
<dbReference type="Proteomes" id="UP000296822">
    <property type="component" value="Chromosome"/>
</dbReference>
<feature type="region of interest" description="Disordered" evidence="1">
    <location>
        <begin position="110"/>
        <end position="136"/>
    </location>
</feature>
<dbReference type="RefSeq" id="WP_006065678.1">
    <property type="nucleotide sequence ID" value="NZ_CP031305.1"/>
</dbReference>
<evidence type="ECO:0000256" key="1">
    <source>
        <dbReference type="SAM" id="MobiDB-lite"/>
    </source>
</evidence>
<dbReference type="GeneID" id="39852369"/>
<dbReference type="KEGG" id="nbg:DV706_13945"/>
<organism evidence="2 3">
    <name type="scientific">Natronorubrum bangense</name>
    <dbReference type="NCBI Taxonomy" id="61858"/>
    <lineage>
        <taxon>Archaea</taxon>
        <taxon>Methanobacteriati</taxon>
        <taxon>Methanobacteriota</taxon>
        <taxon>Stenosarchaea group</taxon>
        <taxon>Halobacteria</taxon>
        <taxon>Halobacteriales</taxon>
        <taxon>Natrialbaceae</taxon>
        <taxon>Natronorubrum</taxon>
    </lineage>
</organism>
<proteinExistence type="predicted"/>